<name>A0A6A4GHQ2_9AGAR</name>
<dbReference type="Proteomes" id="UP000799118">
    <property type="component" value="Unassembled WGS sequence"/>
</dbReference>
<keyword evidence="2" id="KW-1185">Reference proteome</keyword>
<gene>
    <name evidence="1" type="ORF">BT96DRAFT_928957</name>
</gene>
<reference evidence="1" key="1">
    <citation type="journal article" date="2019" name="Environ. Microbiol.">
        <title>Fungal ecological strategies reflected in gene transcription - a case study of two litter decomposers.</title>
        <authorList>
            <person name="Barbi F."/>
            <person name="Kohler A."/>
            <person name="Barry K."/>
            <person name="Baskaran P."/>
            <person name="Daum C."/>
            <person name="Fauchery L."/>
            <person name="Ihrmark K."/>
            <person name="Kuo A."/>
            <person name="LaButti K."/>
            <person name="Lipzen A."/>
            <person name="Morin E."/>
            <person name="Grigoriev I.V."/>
            <person name="Henrissat B."/>
            <person name="Lindahl B."/>
            <person name="Martin F."/>
        </authorList>
    </citation>
    <scope>NUCLEOTIDE SEQUENCE</scope>
    <source>
        <strain evidence="1">JB14</strain>
    </source>
</reference>
<proteinExistence type="predicted"/>
<dbReference type="EMBL" id="ML770027">
    <property type="protein sequence ID" value="KAE9385116.1"/>
    <property type="molecule type" value="Genomic_DNA"/>
</dbReference>
<accession>A0A6A4GHQ2</accession>
<evidence type="ECO:0000313" key="2">
    <source>
        <dbReference type="Proteomes" id="UP000799118"/>
    </source>
</evidence>
<dbReference type="AlphaFoldDB" id="A0A6A4GHQ2"/>
<protein>
    <submittedName>
        <fullName evidence="1">Uncharacterized protein</fullName>
    </submittedName>
</protein>
<organism evidence="1 2">
    <name type="scientific">Gymnopus androsaceus JB14</name>
    <dbReference type="NCBI Taxonomy" id="1447944"/>
    <lineage>
        <taxon>Eukaryota</taxon>
        <taxon>Fungi</taxon>
        <taxon>Dikarya</taxon>
        <taxon>Basidiomycota</taxon>
        <taxon>Agaricomycotina</taxon>
        <taxon>Agaricomycetes</taxon>
        <taxon>Agaricomycetidae</taxon>
        <taxon>Agaricales</taxon>
        <taxon>Marasmiineae</taxon>
        <taxon>Omphalotaceae</taxon>
        <taxon>Gymnopus</taxon>
    </lineage>
</organism>
<sequence length="63" mass="7029">MTGWKTGDEEFLVLVNEMLEESVGSVVPVYNVGSRALNSTVFNGKERLIFVNHIIDTTILDET</sequence>
<evidence type="ECO:0000313" key="1">
    <source>
        <dbReference type="EMBL" id="KAE9385116.1"/>
    </source>
</evidence>